<dbReference type="EMBL" id="SATR01000011">
    <property type="protein sequence ID" value="TFH91955.1"/>
    <property type="molecule type" value="Genomic_DNA"/>
</dbReference>
<protein>
    <submittedName>
        <fullName evidence="1">DUF3622 domain-containing protein</fullName>
    </submittedName>
</protein>
<evidence type="ECO:0000313" key="2">
    <source>
        <dbReference type="Proteomes" id="UP000297753"/>
    </source>
</evidence>
<dbReference type="Proteomes" id="UP000297753">
    <property type="component" value="Unassembled WGS sequence"/>
</dbReference>
<dbReference type="InterPro" id="IPR022069">
    <property type="entry name" value="DUF3622"/>
</dbReference>
<name>A0A4Y8WH82_9VIBR</name>
<organism evidence="1 2">
    <name type="scientific">Vibrio ouci</name>
    <dbReference type="NCBI Taxonomy" id="2499078"/>
    <lineage>
        <taxon>Bacteria</taxon>
        <taxon>Pseudomonadati</taxon>
        <taxon>Pseudomonadota</taxon>
        <taxon>Gammaproteobacteria</taxon>
        <taxon>Vibrionales</taxon>
        <taxon>Vibrionaceae</taxon>
        <taxon>Vibrio</taxon>
    </lineage>
</organism>
<comment type="caution">
    <text evidence="1">The sequence shown here is derived from an EMBL/GenBank/DDBJ whole genome shotgun (WGS) entry which is preliminary data.</text>
</comment>
<dbReference type="AlphaFoldDB" id="A0A4Y8WH82"/>
<evidence type="ECO:0000313" key="1">
    <source>
        <dbReference type="EMBL" id="TFH91955.1"/>
    </source>
</evidence>
<dbReference type="Pfam" id="PF12286">
    <property type="entry name" value="DUF3622"/>
    <property type="match status" value="1"/>
</dbReference>
<keyword evidence="2" id="KW-1185">Reference proteome</keyword>
<reference evidence="1 2" key="1">
    <citation type="submission" date="2019-01" db="EMBL/GenBank/DDBJ databases">
        <title>Vibrio BEI176 sp. nov, a marine bacterium isolated from China: eastern marignal seas.</title>
        <authorList>
            <person name="Li B."/>
        </authorList>
    </citation>
    <scope>NUCLEOTIDE SEQUENCE [LARGE SCALE GENOMIC DNA]</scope>
    <source>
        <strain evidence="1 2">BEI176</strain>
    </source>
</reference>
<dbReference type="OrthoDB" id="5905915at2"/>
<proteinExistence type="predicted"/>
<accession>A0A4Y8WH82</accession>
<gene>
    <name evidence="1" type="ORF">ELS82_09500</name>
</gene>
<sequence length="117" mass="13538">MSNNKKFAIRVTEKRNGWCAEITRQVTSRKTSVSKRETGFETEAQAQEWAEKELAGFVQNQAVRNERKGEARKVRVEREERLAQEAAEKKARRIEEAKLAAAAQAEFDDEDDFFDEE</sequence>
<dbReference type="RefSeq" id="WP_134835273.1">
    <property type="nucleotide sequence ID" value="NZ_SATR01000011.1"/>
</dbReference>